<keyword evidence="6" id="KW-0496">Mitochondrion</keyword>
<evidence type="ECO:0000313" key="11">
    <source>
        <dbReference type="EMBL" id="KAH0543336.1"/>
    </source>
</evidence>
<comment type="subcellular location">
    <subcellularLocation>
        <location evidence="2">Membrane</location>
    </subcellularLocation>
    <subcellularLocation>
        <location evidence="1">Mitochondrion</location>
    </subcellularLocation>
</comment>
<dbReference type="EMBL" id="JAGHQL010000034">
    <property type="protein sequence ID" value="KAH0543336.1"/>
    <property type="molecule type" value="Genomic_DNA"/>
</dbReference>
<dbReference type="GO" id="GO:0005739">
    <property type="term" value="C:mitochondrion"/>
    <property type="evidence" value="ECO:0007669"/>
    <property type="project" value="UniProtKB-SubCell"/>
</dbReference>
<dbReference type="OrthoDB" id="5424147at2759"/>
<keyword evidence="7 10" id="KW-0472">Membrane</keyword>
<dbReference type="PANTHER" id="PTHR14360">
    <property type="entry name" value="PROTEIN FMP32, MITOCHONDRIAL"/>
    <property type="match status" value="1"/>
</dbReference>
<feature type="compositionally biased region" description="Polar residues" evidence="9">
    <location>
        <begin position="78"/>
        <end position="88"/>
    </location>
</feature>
<organism evidence="11 12">
    <name type="scientific">Glutinoglossum americanum</name>
    <dbReference type="NCBI Taxonomy" id="1670608"/>
    <lineage>
        <taxon>Eukaryota</taxon>
        <taxon>Fungi</taxon>
        <taxon>Dikarya</taxon>
        <taxon>Ascomycota</taxon>
        <taxon>Pezizomycotina</taxon>
        <taxon>Geoglossomycetes</taxon>
        <taxon>Geoglossales</taxon>
        <taxon>Geoglossaceae</taxon>
        <taxon>Glutinoglossum</taxon>
    </lineage>
</organism>
<evidence type="ECO:0000256" key="5">
    <source>
        <dbReference type="ARBA" id="ARBA00023054"/>
    </source>
</evidence>
<evidence type="ECO:0000256" key="6">
    <source>
        <dbReference type="ARBA" id="ARBA00023128"/>
    </source>
</evidence>
<keyword evidence="5 8" id="KW-0175">Coiled coil</keyword>
<feature type="compositionally biased region" description="Polar residues" evidence="9">
    <location>
        <begin position="136"/>
        <end position="150"/>
    </location>
</feature>
<dbReference type="InterPro" id="IPR024461">
    <property type="entry name" value="CCDC90-like"/>
</dbReference>
<name>A0A9P8L5N7_9PEZI</name>
<reference evidence="11" key="1">
    <citation type="submission" date="2021-03" db="EMBL/GenBank/DDBJ databases">
        <title>Comparative genomics and phylogenomic investigation of the class Geoglossomycetes provide insights into ecological specialization and systematics.</title>
        <authorList>
            <person name="Melie T."/>
            <person name="Pirro S."/>
            <person name="Miller A.N."/>
            <person name="Quandt A."/>
        </authorList>
    </citation>
    <scope>NUCLEOTIDE SEQUENCE</scope>
    <source>
        <strain evidence="11">GBOQ0MN5Z8</strain>
    </source>
</reference>
<evidence type="ECO:0000256" key="1">
    <source>
        <dbReference type="ARBA" id="ARBA00004173"/>
    </source>
</evidence>
<comment type="caution">
    <text evidence="11">The sequence shown here is derived from an EMBL/GenBank/DDBJ whole genome shotgun (WGS) entry which is preliminary data.</text>
</comment>
<evidence type="ECO:0000256" key="3">
    <source>
        <dbReference type="ARBA" id="ARBA00022692"/>
    </source>
</evidence>
<proteinExistence type="predicted"/>
<feature type="compositionally biased region" description="Basic and acidic residues" evidence="9">
    <location>
        <begin position="92"/>
        <end position="116"/>
    </location>
</feature>
<evidence type="ECO:0000256" key="10">
    <source>
        <dbReference type="SAM" id="Phobius"/>
    </source>
</evidence>
<dbReference type="Pfam" id="PF07798">
    <property type="entry name" value="CCDC90-like"/>
    <property type="match status" value="1"/>
</dbReference>
<accession>A0A9P8L5N7</accession>
<evidence type="ECO:0000256" key="8">
    <source>
        <dbReference type="SAM" id="Coils"/>
    </source>
</evidence>
<dbReference type="PANTHER" id="PTHR14360:SF12">
    <property type="entry name" value="MOZ PROTEIN REPRESENTS A CHROMATIN-ASSOCIATED ACETYLTRANSFERASE"/>
    <property type="match status" value="1"/>
</dbReference>
<dbReference type="AlphaFoldDB" id="A0A9P8L5N7"/>
<feature type="region of interest" description="Disordered" evidence="9">
    <location>
        <begin position="45"/>
        <end position="154"/>
    </location>
</feature>
<feature type="transmembrane region" description="Helical" evidence="10">
    <location>
        <begin position="317"/>
        <end position="335"/>
    </location>
</feature>
<evidence type="ECO:0000313" key="12">
    <source>
        <dbReference type="Proteomes" id="UP000698800"/>
    </source>
</evidence>
<keyword evidence="12" id="KW-1185">Reference proteome</keyword>
<dbReference type="GO" id="GO:0016020">
    <property type="term" value="C:membrane"/>
    <property type="evidence" value="ECO:0007669"/>
    <property type="project" value="UniProtKB-SubCell"/>
</dbReference>
<keyword evidence="3 10" id="KW-0812">Transmembrane</keyword>
<evidence type="ECO:0000256" key="9">
    <source>
        <dbReference type="SAM" id="MobiDB-lite"/>
    </source>
</evidence>
<feature type="coiled-coil region" evidence="8">
    <location>
        <begin position="233"/>
        <end position="271"/>
    </location>
</feature>
<evidence type="ECO:0000256" key="2">
    <source>
        <dbReference type="ARBA" id="ARBA00004370"/>
    </source>
</evidence>
<sequence length="370" mass="41835">MATPRLTFLYPHFFKPLRITHESLAYYSKPHFYTSRRSIANRHGSAVEHPPFGVPPLARSEKPGSSPISDSRKGDDSGASSLETSKQTEPVGLEKNDQSTDTTKLQEEDLTGEKTIQEQPPSTDQKGPLDPLLQNLPPTSLQSPSHQPPTIKSPPYIHHFDTYTFVHLLTAATIPPNLSLTTMKAIRSLLAHHLSHAQAVLLPTSSLSNQSYLFTSAISELRTEIQNSRAHEAEQLRSARNRLQHEVDILNQRLDQELAALREELKGLFGDRRMAVRMEQREMEGRIQELNYKITVMLGSDMKSEVEGLRWVLTRRAALAIFTMAFLILGSLRYWSYRSHYEQQQHHQPPKQPEVLSGREGSDVLIEPKG</sequence>
<gene>
    <name evidence="11" type="ORF">FGG08_002292</name>
</gene>
<dbReference type="Proteomes" id="UP000698800">
    <property type="component" value="Unassembled WGS sequence"/>
</dbReference>
<evidence type="ECO:0000256" key="7">
    <source>
        <dbReference type="ARBA" id="ARBA00023136"/>
    </source>
</evidence>
<feature type="region of interest" description="Disordered" evidence="9">
    <location>
        <begin position="345"/>
        <end position="370"/>
    </location>
</feature>
<protein>
    <submittedName>
        <fullName evidence="11">Uncharacterized protein</fullName>
    </submittedName>
</protein>
<feature type="compositionally biased region" description="Basic and acidic residues" evidence="9">
    <location>
        <begin position="360"/>
        <end position="370"/>
    </location>
</feature>
<dbReference type="Gene3D" id="1.20.5.340">
    <property type="match status" value="1"/>
</dbReference>
<evidence type="ECO:0000256" key="4">
    <source>
        <dbReference type="ARBA" id="ARBA00022989"/>
    </source>
</evidence>
<keyword evidence="4 10" id="KW-1133">Transmembrane helix</keyword>